<reference evidence="1" key="2">
    <citation type="journal article" date="2021" name="PeerJ">
        <title>Extensive microbial diversity within the chicken gut microbiome revealed by metagenomics and culture.</title>
        <authorList>
            <person name="Gilroy R."/>
            <person name="Ravi A."/>
            <person name="Getino M."/>
            <person name="Pursley I."/>
            <person name="Horton D.L."/>
            <person name="Alikhan N.F."/>
            <person name="Baker D."/>
            <person name="Gharbi K."/>
            <person name="Hall N."/>
            <person name="Watson M."/>
            <person name="Adriaenssens E.M."/>
            <person name="Foster-Nyarko E."/>
            <person name="Jarju S."/>
            <person name="Secka A."/>
            <person name="Antonio M."/>
            <person name="Oren A."/>
            <person name="Chaudhuri R.R."/>
            <person name="La Ragione R."/>
            <person name="Hildebrand F."/>
            <person name="Pallen M.J."/>
        </authorList>
    </citation>
    <scope>NUCLEOTIDE SEQUENCE</scope>
    <source>
        <strain evidence="1">23406</strain>
    </source>
</reference>
<dbReference type="InterPro" id="IPR017850">
    <property type="entry name" value="Alkaline_phosphatase_core_sf"/>
</dbReference>
<sequence length="324" mass="35048">MKLTAKTKKRILLIVAAVLVAVALATSLGIYFDWFYVADKEGKSARFRESLEQCGYANSFDNAYVATEVYGEMYTHFTANASGKKPKLLFIGFDGFLATGLGQRKGAPDSGIALLKETGGAYLTRTGGATIGDQVTKTAPGWATLLTGTWGAENGVTGNGSVLNESTRSIVYTLGEAGYKTSFHVSWASHIKKTYKKEVASASQKGLPIEYTLNSDDYGTFDGMMRSIVRGDDAIFGILEYTDHAGHSYGYDLGVEEYARAVHEADRDAYCLIQAVFQRASCDAEDWLIVIASDHGGANKQHGNTTVMEYTTIFISNKTPSFAG</sequence>
<name>A0A9D1SXP9_9FIRM</name>
<dbReference type="EMBL" id="DVOH01000040">
    <property type="protein sequence ID" value="HIV00565.1"/>
    <property type="molecule type" value="Genomic_DNA"/>
</dbReference>
<gene>
    <name evidence="1" type="ORF">IAB14_05605</name>
</gene>
<accession>A0A9D1SXP9</accession>
<dbReference type="Proteomes" id="UP000886891">
    <property type="component" value="Unassembled WGS sequence"/>
</dbReference>
<evidence type="ECO:0000313" key="2">
    <source>
        <dbReference type="Proteomes" id="UP000886891"/>
    </source>
</evidence>
<dbReference type="AlphaFoldDB" id="A0A9D1SXP9"/>
<dbReference type="Pfam" id="PF01663">
    <property type="entry name" value="Phosphodiest"/>
    <property type="match status" value="1"/>
</dbReference>
<evidence type="ECO:0000313" key="1">
    <source>
        <dbReference type="EMBL" id="HIV00565.1"/>
    </source>
</evidence>
<dbReference type="Gene3D" id="3.40.720.10">
    <property type="entry name" value="Alkaline Phosphatase, subunit A"/>
    <property type="match status" value="1"/>
</dbReference>
<proteinExistence type="predicted"/>
<dbReference type="InterPro" id="IPR002591">
    <property type="entry name" value="Phosphodiest/P_Trfase"/>
</dbReference>
<reference evidence="1" key="1">
    <citation type="submission" date="2020-10" db="EMBL/GenBank/DDBJ databases">
        <authorList>
            <person name="Gilroy R."/>
        </authorList>
    </citation>
    <scope>NUCLEOTIDE SEQUENCE</scope>
    <source>
        <strain evidence="1">23406</strain>
    </source>
</reference>
<dbReference type="SUPFAM" id="SSF53649">
    <property type="entry name" value="Alkaline phosphatase-like"/>
    <property type="match status" value="1"/>
</dbReference>
<organism evidence="1 2">
    <name type="scientific">Candidatus Stercoripulliclostridium merdipullorum</name>
    <dbReference type="NCBI Taxonomy" id="2840952"/>
    <lineage>
        <taxon>Bacteria</taxon>
        <taxon>Bacillati</taxon>
        <taxon>Bacillota</taxon>
        <taxon>Clostridia</taxon>
        <taxon>Eubacteriales</taxon>
        <taxon>Candidatus Stercoripulliclostridium</taxon>
    </lineage>
</organism>
<protein>
    <submittedName>
        <fullName evidence="1">Alkaline phosphatase family protein</fullName>
    </submittedName>
</protein>
<comment type="caution">
    <text evidence="1">The sequence shown here is derived from an EMBL/GenBank/DDBJ whole genome shotgun (WGS) entry which is preliminary data.</text>
</comment>